<dbReference type="AlphaFoldDB" id="A0A2H3ITR5"/>
<proteinExistence type="predicted"/>
<organism evidence="1 2">
    <name type="scientific">Wolfiporia cocos (strain MD-104)</name>
    <name type="common">Brown rot fungus</name>
    <dbReference type="NCBI Taxonomy" id="742152"/>
    <lineage>
        <taxon>Eukaryota</taxon>
        <taxon>Fungi</taxon>
        <taxon>Dikarya</taxon>
        <taxon>Basidiomycota</taxon>
        <taxon>Agaricomycotina</taxon>
        <taxon>Agaricomycetes</taxon>
        <taxon>Polyporales</taxon>
        <taxon>Phaeolaceae</taxon>
        <taxon>Wolfiporia</taxon>
    </lineage>
</organism>
<sequence length="67" mass="7719">MRGKLGWQKFRTLLPGYFPQNAYEGRRLTARVCVPEDYVRMMDEIFDAQYASLEWVHTQAHAPGAGS</sequence>
<reference evidence="1 2" key="1">
    <citation type="journal article" date="2012" name="Science">
        <title>The Paleozoic origin of enzymatic lignin decomposition reconstructed from 31 fungal genomes.</title>
        <authorList>
            <person name="Floudas D."/>
            <person name="Binder M."/>
            <person name="Riley R."/>
            <person name="Barry K."/>
            <person name="Blanchette R.A."/>
            <person name="Henrissat B."/>
            <person name="Martinez A.T."/>
            <person name="Otillar R."/>
            <person name="Spatafora J.W."/>
            <person name="Yadav J.S."/>
            <person name="Aerts A."/>
            <person name="Benoit I."/>
            <person name="Boyd A."/>
            <person name="Carlson A."/>
            <person name="Copeland A."/>
            <person name="Coutinho P.M."/>
            <person name="de Vries R.P."/>
            <person name="Ferreira P."/>
            <person name="Findley K."/>
            <person name="Foster B."/>
            <person name="Gaskell J."/>
            <person name="Glotzer D."/>
            <person name="Gorecki P."/>
            <person name="Heitman J."/>
            <person name="Hesse C."/>
            <person name="Hori C."/>
            <person name="Igarashi K."/>
            <person name="Jurgens J.A."/>
            <person name="Kallen N."/>
            <person name="Kersten P."/>
            <person name="Kohler A."/>
            <person name="Kuees U."/>
            <person name="Kumar T.K.A."/>
            <person name="Kuo A."/>
            <person name="LaButti K."/>
            <person name="Larrondo L.F."/>
            <person name="Lindquist E."/>
            <person name="Ling A."/>
            <person name="Lombard V."/>
            <person name="Lucas S."/>
            <person name="Lundell T."/>
            <person name="Martin R."/>
            <person name="McLaughlin D.J."/>
            <person name="Morgenstern I."/>
            <person name="Morin E."/>
            <person name="Murat C."/>
            <person name="Nagy L.G."/>
            <person name="Nolan M."/>
            <person name="Ohm R.A."/>
            <person name="Patyshakuliyeva A."/>
            <person name="Rokas A."/>
            <person name="Ruiz-Duenas F.J."/>
            <person name="Sabat G."/>
            <person name="Salamov A."/>
            <person name="Samejima M."/>
            <person name="Schmutz J."/>
            <person name="Slot J.C."/>
            <person name="St John F."/>
            <person name="Stenlid J."/>
            <person name="Sun H."/>
            <person name="Sun S."/>
            <person name="Syed K."/>
            <person name="Tsang A."/>
            <person name="Wiebenga A."/>
            <person name="Young D."/>
            <person name="Pisabarro A."/>
            <person name="Eastwood D.C."/>
            <person name="Martin F."/>
            <person name="Cullen D."/>
            <person name="Grigoriev I.V."/>
            <person name="Hibbett D.S."/>
        </authorList>
    </citation>
    <scope>NUCLEOTIDE SEQUENCE [LARGE SCALE GENOMIC DNA]</scope>
    <source>
        <strain evidence="1 2">MD-104</strain>
    </source>
</reference>
<accession>A0A2H3ITR5</accession>
<dbReference type="OrthoDB" id="2745518at2759"/>
<dbReference type="EMBL" id="KB467831">
    <property type="protein sequence ID" value="PCH33370.1"/>
    <property type="molecule type" value="Genomic_DNA"/>
</dbReference>
<gene>
    <name evidence="1" type="ORF">WOLCODRAFT_21953</name>
</gene>
<evidence type="ECO:0000313" key="1">
    <source>
        <dbReference type="EMBL" id="PCH33370.1"/>
    </source>
</evidence>
<dbReference type="Proteomes" id="UP000218811">
    <property type="component" value="Unassembled WGS sequence"/>
</dbReference>
<evidence type="ECO:0000313" key="2">
    <source>
        <dbReference type="Proteomes" id="UP000218811"/>
    </source>
</evidence>
<name>A0A2H3ITR5_WOLCO</name>
<keyword evidence="2" id="KW-1185">Reference proteome</keyword>
<protein>
    <submittedName>
        <fullName evidence="1">Uncharacterized protein</fullName>
    </submittedName>
</protein>